<evidence type="ECO:0000313" key="3">
    <source>
        <dbReference type="EMBL" id="MFD1647772.1"/>
    </source>
</evidence>
<dbReference type="Pfam" id="PF13480">
    <property type="entry name" value="Acetyltransf_6"/>
    <property type="match status" value="1"/>
</dbReference>
<comment type="caution">
    <text evidence="3">The sequence shown here is derived from an EMBL/GenBank/DDBJ whole genome shotgun (WGS) entry which is preliminary data.</text>
</comment>
<keyword evidence="3" id="KW-0808">Transferase</keyword>
<feature type="domain" description="BioF2-like acetyltransferase" evidence="2">
    <location>
        <begin position="163"/>
        <end position="302"/>
    </location>
</feature>
<reference evidence="3 4" key="1">
    <citation type="journal article" date="2019" name="Int. J. Syst. Evol. Microbiol.">
        <title>The Global Catalogue of Microorganisms (GCM) 10K type strain sequencing project: providing services to taxonomists for standard genome sequencing and annotation.</title>
        <authorList>
            <consortium name="The Broad Institute Genomics Platform"/>
            <consortium name="The Broad Institute Genome Sequencing Center for Infectious Disease"/>
            <person name="Wu L."/>
            <person name="Ma J."/>
        </authorList>
    </citation>
    <scope>NUCLEOTIDE SEQUENCE [LARGE SCALE GENOMIC DNA]</scope>
    <source>
        <strain evidence="3 4">CGMCC 1.10390</strain>
    </source>
</reference>
<gene>
    <name evidence="3" type="ORF">ACFSBL_18930</name>
</gene>
<organism evidence="3 4">
    <name type="scientific">Haloarchaeobius litoreus</name>
    <dbReference type="NCBI Taxonomy" id="755306"/>
    <lineage>
        <taxon>Archaea</taxon>
        <taxon>Methanobacteriati</taxon>
        <taxon>Methanobacteriota</taxon>
        <taxon>Stenosarchaea group</taxon>
        <taxon>Halobacteria</taxon>
        <taxon>Halobacteriales</taxon>
        <taxon>Halorubellaceae</taxon>
        <taxon>Haloarchaeobius</taxon>
    </lineage>
</organism>
<dbReference type="PROSITE" id="PS00380">
    <property type="entry name" value="RHODANESE_1"/>
    <property type="match status" value="1"/>
</dbReference>
<dbReference type="RefSeq" id="WP_256401749.1">
    <property type="nucleotide sequence ID" value="NZ_JANHJR010000004.1"/>
</dbReference>
<sequence length="334" mass="37508">MDIERVGLSEWGDALPDSGFEVFHLPGALRVLDDHTDGELQLFVGYNGSQAVAFFPAMVTDRTVGRTVTSPPPSMNVPKLGPLVSSPSPKRRKQEQTNKEFVRGVRDELDLDDSRTVFRFLCSPAYGDPRPYIWDDDAVSVSFTYRLDLADRSPDEALTAASKSLRRSVRDGRDLDVSVSVEGVEAARRVFDQTKERYEEQGRSFTLSWPYVKDLVTWLDERARVYVVRGPDDEFLSGIVALFSNDDALYWLGGTRADYDGTSVNALLHWRIVEDVAAGRPLDSLTGYDLMGADTERLSRYKSKFGADLVPYHVVESKGAPTAMAKRVYEYVRR</sequence>
<keyword evidence="4" id="KW-1185">Reference proteome</keyword>
<dbReference type="InterPro" id="IPR001307">
    <property type="entry name" value="Thiosulphate_STrfase_CS"/>
</dbReference>
<proteinExistence type="predicted"/>
<dbReference type="Proteomes" id="UP001597034">
    <property type="component" value="Unassembled WGS sequence"/>
</dbReference>
<evidence type="ECO:0000313" key="4">
    <source>
        <dbReference type="Proteomes" id="UP001597034"/>
    </source>
</evidence>
<evidence type="ECO:0000259" key="2">
    <source>
        <dbReference type="Pfam" id="PF13480"/>
    </source>
</evidence>
<dbReference type="AlphaFoldDB" id="A0ABD6DQV3"/>
<dbReference type="Gene3D" id="3.40.630.30">
    <property type="match status" value="1"/>
</dbReference>
<protein>
    <submittedName>
        <fullName evidence="3">GNAT family N-acetyltransferase</fullName>
        <ecNumber evidence="3">2.3.1.-</ecNumber>
    </submittedName>
</protein>
<dbReference type="InterPro" id="IPR016181">
    <property type="entry name" value="Acyl_CoA_acyltransferase"/>
</dbReference>
<keyword evidence="3" id="KW-0012">Acyltransferase</keyword>
<dbReference type="InterPro" id="IPR038740">
    <property type="entry name" value="BioF2-like_GNAT_dom"/>
</dbReference>
<name>A0ABD6DQV3_9EURY</name>
<dbReference type="SUPFAM" id="SSF55729">
    <property type="entry name" value="Acyl-CoA N-acyltransferases (Nat)"/>
    <property type="match status" value="1"/>
</dbReference>
<accession>A0ABD6DQV3</accession>
<feature type="region of interest" description="Disordered" evidence="1">
    <location>
        <begin position="67"/>
        <end position="99"/>
    </location>
</feature>
<dbReference type="GO" id="GO:0016746">
    <property type="term" value="F:acyltransferase activity"/>
    <property type="evidence" value="ECO:0007669"/>
    <property type="project" value="UniProtKB-KW"/>
</dbReference>
<dbReference type="EC" id="2.3.1.-" evidence="3"/>
<evidence type="ECO:0000256" key="1">
    <source>
        <dbReference type="SAM" id="MobiDB-lite"/>
    </source>
</evidence>
<dbReference type="EMBL" id="JBHUDO010000004">
    <property type="protein sequence ID" value="MFD1647772.1"/>
    <property type="molecule type" value="Genomic_DNA"/>
</dbReference>